<dbReference type="Pfam" id="PF26095">
    <property type="entry name" value="CC_Bre1"/>
    <property type="match status" value="1"/>
</dbReference>
<dbReference type="InterPro" id="IPR001841">
    <property type="entry name" value="Znf_RING"/>
</dbReference>
<comment type="similarity">
    <text evidence="4 15">Belongs to the BRE1 family.</text>
</comment>
<evidence type="ECO:0000256" key="9">
    <source>
        <dbReference type="ARBA" id="ARBA00022833"/>
    </source>
</evidence>
<evidence type="ECO:0000256" key="4">
    <source>
        <dbReference type="ARBA" id="ARBA00005555"/>
    </source>
</evidence>
<comment type="catalytic activity">
    <reaction evidence="1 15">
        <text>S-ubiquitinyl-[E2 ubiquitin-conjugating enzyme]-L-cysteine + [acceptor protein]-L-lysine = [E2 ubiquitin-conjugating enzyme]-L-cysteine + N(6)-ubiquitinyl-[acceptor protein]-L-lysine.</text>
        <dbReference type="EC" id="2.3.2.27"/>
    </reaction>
</comment>
<dbReference type="InterPro" id="IPR013083">
    <property type="entry name" value="Znf_RING/FYVE/PHD"/>
</dbReference>
<evidence type="ECO:0000256" key="8">
    <source>
        <dbReference type="ARBA" id="ARBA00022786"/>
    </source>
</evidence>
<dbReference type="AlphaFoldDB" id="A0A427XQ35"/>
<dbReference type="InterPro" id="IPR058643">
    <property type="entry name" value="BRE1-like_CC"/>
</dbReference>
<keyword evidence="8 15" id="KW-0833">Ubl conjugation pathway</keyword>
<feature type="region of interest" description="Disordered" evidence="17">
    <location>
        <begin position="216"/>
        <end position="282"/>
    </location>
</feature>
<evidence type="ECO:0000256" key="1">
    <source>
        <dbReference type="ARBA" id="ARBA00000900"/>
    </source>
</evidence>
<dbReference type="GO" id="GO:0006325">
    <property type="term" value="P:chromatin organization"/>
    <property type="evidence" value="ECO:0007669"/>
    <property type="project" value="UniProtKB-KW"/>
</dbReference>
<keyword evidence="11 15" id="KW-0175">Coiled coil</keyword>
<feature type="compositionally biased region" description="Basic and acidic residues" evidence="17">
    <location>
        <begin position="216"/>
        <end position="233"/>
    </location>
</feature>
<evidence type="ECO:0000256" key="10">
    <source>
        <dbReference type="ARBA" id="ARBA00022853"/>
    </source>
</evidence>
<accession>A0A427XQ35</accession>
<sequence length="829" mass="92321">MNADLKRVRDSSIDGGPSSSKRRAVAAAGGASSPISPVDAEEDGVEDWVRVVEAKRKEAIYRQMLDYRRSFEREQGRANALERQRRALEDSLRSVETCWAQLVTSVRERAGQPNDFQEAELLNFTTDPSTSQSEQDSALQLRLSSTLRLVSVFADLAAGKGRSDLGTDLQQRLAQLQAESSTLRANSAQLQSQIDHLCQSRDTYLRDLQRAEKHLDKQKMEFDKERAEWRTQREASGATNKPVANGSGHSTPNARTSEPEPSPATPAAASNATNAPPSAETTERIAVLEQLAGSRLQELETLREQHVAANKELDRLKLQAHHPPESQLRESPFFQVYLTQLSAQAARADTLQARFESAEQKLDQLRDANLEFRDAVVAEARTEVETLRQQLGKKDTDLARLRGQRDEMNAELLERRTRESEKSRFAEEVEALCTARQERISFLTSEVRRLKGKLASHDGAEGFLAFLKGDGGIDGDYVKSLEEQLVAAKDKTGALTAQIESLASGDAAAAEMAVRTELAEAKRSLSKYQRVLGSADVADDVKQLAERLQEAITSKSQLELKLSESEASTDALYAEVEGLSKQWETLEQTLRTKVFELKDGELRMARLSTEKAKADNKFFQAMRAKEAIEAECKTAQRSVDKQLKLLERARDVERALTAQIAQQEKGTTSLKNAGLELQTQLATATSEKRQLELRLQQSQAALAEAQQLASTRVQEAAADKEALTKLQEEADATKRSLDKLRQKHESLMSASAAGNVSAQELQIREEREKLLKLLRCSCCDLNFKQQIITKCMHTFCKPCLDSRIASRQRKCPACGLAFAKEDCQTLYWQ</sequence>
<protein>
    <recommendedName>
        <fullName evidence="15">E3 ubiquitin protein ligase</fullName>
        <ecNumber evidence="15">2.3.2.27</ecNumber>
    </recommendedName>
</protein>
<evidence type="ECO:0000256" key="6">
    <source>
        <dbReference type="ARBA" id="ARBA00022723"/>
    </source>
</evidence>
<evidence type="ECO:0000256" key="16">
    <source>
        <dbReference type="SAM" id="Coils"/>
    </source>
</evidence>
<dbReference type="GO" id="GO:0016567">
    <property type="term" value="P:protein ubiquitination"/>
    <property type="evidence" value="ECO:0007669"/>
    <property type="project" value="UniProtKB-UniRule"/>
</dbReference>
<dbReference type="EC" id="2.3.2.27" evidence="15"/>
<dbReference type="UniPathway" id="UPA00143"/>
<keyword evidence="10 15" id="KW-0156">Chromatin regulator</keyword>
<evidence type="ECO:0000256" key="11">
    <source>
        <dbReference type="ARBA" id="ARBA00023054"/>
    </source>
</evidence>
<keyword evidence="20" id="KW-1185">Reference proteome</keyword>
<dbReference type="GO" id="GO:0061630">
    <property type="term" value="F:ubiquitin protein ligase activity"/>
    <property type="evidence" value="ECO:0007669"/>
    <property type="project" value="UniProtKB-EC"/>
</dbReference>
<keyword evidence="9 15" id="KW-0862">Zinc</keyword>
<dbReference type="InterPro" id="IPR017907">
    <property type="entry name" value="Znf_RING_CS"/>
</dbReference>
<organism evidence="19 20">
    <name type="scientific">Apiotrichum porosum</name>
    <dbReference type="NCBI Taxonomy" id="105984"/>
    <lineage>
        <taxon>Eukaryota</taxon>
        <taxon>Fungi</taxon>
        <taxon>Dikarya</taxon>
        <taxon>Basidiomycota</taxon>
        <taxon>Agaricomycotina</taxon>
        <taxon>Tremellomycetes</taxon>
        <taxon>Trichosporonales</taxon>
        <taxon>Trichosporonaceae</taxon>
        <taxon>Apiotrichum</taxon>
    </lineage>
</organism>
<dbReference type="GO" id="GO:0033503">
    <property type="term" value="C:HULC complex"/>
    <property type="evidence" value="ECO:0007669"/>
    <property type="project" value="TreeGrafter"/>
</dbReference>
<dbReference type="OrthoDB" id="10266039at2759"/>
<feature type="region of interest" description="Disordered" evidence="17">
    <location>
        <begin position="1"/>
        <end position="44"/>
    </location>
</feature>
<dbReference type="GO" id="GO:0008270">
    <property type="term" value="F:zinc ion binding"/>
    <property type="evidence" value="ECO:0007669"/>
    <property type="project" value="UniProtKB-KW"/>
</dbReference>
<dbReference type="PROSITE" id="PS00518">
    <property type="entry name" value="ZF_RING_1"/>
    <property type="match status" value="1"/>
</dbReference>
<dbReference type="PANTHER" id="PTHR23163">
    <property type="entry name" value="RING FINGER PROTEIN-RELATED"/>
    <property type="match status" value="1"/>
</dbReference>
<evidence type="ECO:0000256" key="14">
    <source>
        <dbReference type="PROSITE-ProRule" id="PRU00175"/>
    </source>
</evidence>
<feature type="compositionally biased region" description="Low complexity" evidence="17">
    <location>
        <begin position="265"/>
        <end position="280"/>
    </location>
</feature>
<evidence type="ECO:0000256" key="3">
    <source>
        <dbReference type="ARBA" id="ARBA00004906"/>
    </source>
</evidence>
<dbReference type="Gene3D" id="3.30.40.10">
    <property type="entry name" value="Zinc/RING finger domain, C3HC4 (zinc finger)"/>
    <property type="match status" value="1"/>
</dbReference>
<feature type="coiled-coil region" evidence="16">
    <location>
        <begin position="296"/>
        <end position="397"/>
    </location>
</feature>
<dbReference type="CDD" id="cd16499">
    <property type="entry name" value="RING-HC_Bre1-like"/>
    <property type="match status" value="1"/>
</dbReference>
<keyword evidence="5 15" id="KW-0808">Transferase</keyword>
<evidence type="ECO:0000313" key="19">
    <source>
        <dbReference type="EMBL" id="RSH80956.1"/>
    </source>
</evidence>
<proteinExistence type="inferred from homology"/>
<feature type="coiled-coil region" evidence="16">
    <location>
        <begin position="681"/>
        <end position="750"/>
    </location>
</feature>
<dbReference type="Proteomes" id="UP000279236">
    <property type="component" value="Unassembled WGS sequence"/>
</dbReference>
<reference evidence="19 20" key="1">
    <citation type="submission" date="2018-11" db="EMBL/GenBank/DDBJ databases">
        <title>Genome sequence of Apiotrichum porosum DSM 27194.</title>
        <authorList>
            <person name="Aliyu H."/>
            <person name="Gorte O."/>
            <person name="Ochsenreither K."/>
        </authorList>
    </citation>
    <scope>NUCLEOTIDE SEQUENCE [LARGE SCALE GENOMIC DNA]</scope>
    <source>
        <strain evidence="19 20">DSM 27194</strain>
    </source>
</reference>
<feature type="coiled-coil region" evidence="16">
    <location>
        <begin position="71"/>
        <end position="98"/>
    </location>
</feature>
<comment type="caution">
    <text evidence="19">The sequence shown here is derived from an EMBL/GenBank/DDBJ whole genome shotgun (WGS) entry which is preliminary data.</text>
</comment>
<feature type="compositionally biased region" description="Low complexity" evidence="17">
    <location>
        <begin position="25"/>
        <end position="38"/>
    </location>
</feature>
<evidence type="ECO:0000256" key="2">
    <source>
        <dbReference type="ARBA" id="ARBA00004123"/>
    </source>
</evidence>
<evidence type="ECO:0000256" key="17">
    <source>
        <dbReference type="SAM" id="MobiDB-lite"/>
    </source>
</evidence>
<dbReference type="Pfam" id="PF00097">
    <property type="entry name" value="zf-C3HC4"/>
    <property type="match status" value="1"/>
</dbReference>
<dbReference type="PANTHER" id="PTHR23163:SF0">
    <property type="entry name" value="E3 UBIQUITIN-PROTEIN LIGASE BRE1"/>
    <property type="match status" value="1"/>
</dbReference>
<gene>
    <name evidence="19" type="ORF">EHS24_008385</name>
</gene>
<dbReference type="PROSITE" id="PS50089">
    <property type="entry name" value="ZF_RING_2"/>
    <property type="match status" value="1"/>
</dbReference>
<evidence type="ECO:0000259" key="18">
    <source>
        <dbReference type="PROSITE" id="PS50089"/>
    </source>
</evidence>
<dbReference type="Pfam" id="PF08647">
    <property type="entry name" value="BRE1"/>
    <property type="match status" value="1"/>
</dbReference>
<dbReference type="EMBL" id="RSCE01000007">
    <property type="protein sequence ID" value="RSH80956.1"/>
    <property type="molecule type" value="Genomic_DNA"/>
</dbReference>
<keyword evidence="6 15" id="KW-0479">Metal-binding</keyword>
<comment type="function">
    <text evidence="13">E3 ubiquitin-protein ligase that mediates monoubiquitination of histone H2B to form H2BK123ub1. H2BK123ub1 gives a specific tag for epigenetic transcriptional activation and is also a prerequisite for H3K4me and H3K79me formation.</text>
</comment>
<evidence type="ECO:0000256" key="12">
    <source>
        <dbReference type="ARBA" id="ARBA00023242"/>
    </source>
</evidence>
<dbReference type="SUPFAM" id="SSF57850">
    <property type="entry name" value="RING/U-box"/>
    <property type="match status" value="1"/>
</dbReference>
<comment type="subcellular location">
    <subcellularLocation>
        <location evidence="2 15">Nucleus</location>
    </subcellularLocation>
</comment>
<evidence type="ECO:0000256" key="13">
    <source>
        <dbReference type="ARBA" id="ARBA00059679"/>
    </source>
</evidence>
<dbReference type="STRING" id="105984.A0A427XQ35"/>
<evidence type="ECO:0000256" key="5">
    <source>
        <dbReference type="ARBA" id="ARBA00022679"/>
    </source>
</evidence>
<evidence type="ECO:0000256" key="15">
    <source>
        <dbReference type="RuleBase" id="RU365038"/>
    </source>
</evidence>
<evidence type="ECO:0000256" key="7">
    <source>
        <dbReference type="ARBA" id="ARBA00022771"/>
    </source>
</evidence>
<evidence type="ECO:0000313" key="20">
    <source>
        <dbReference type="Proteomes" id="UP000279236"/>
    </source>
</evidence>
<comment type="pathway">
    <text evidence="3 15">Protein modification; protein ubiquitination.</text>
</comment>
<keyword evidence="12 15" id="KW-0539">Nucleus</keyword>
<dbReference type="RefSeq" id="XP_028475675.1">
    <property type="nucleotide sequence ID" value="XM_028623701.1"/>
</dbReference>
<feature type="domain" description="RING-type" evidence="18">
    <location>
        <begin position="776"/>
        <end position="814"/>
    </location>
</feature>
<dbReference type="InterPro" id="IPR018957">
    <property type="entry name" value="Znf_C3HC4_RING-type"/>
</dbReference>
<dbReference type="InterPro" id="IPR013956">
    <property type="entry name" value="E3_ubiquit_lig_Bre1"/>
</dbReference>
<keyword evidence="7 14" id="KW-0863">Zinc-finger</keyword>
<name>A0A427XQ35_9TREE</name>
<dbReference type="GO" id="GO:0005634">
    <property type="term" value="C:nucleus"/>
    <property type="evidence" value="ECO:0007669"/>
    <property type="project" value="UniProtKB-SubCell"/>
</dbReference>
<feature type="compositionally biased region" description="Basic and acidic residues" evidence="17">
    <location>
        <begin position="1"/>
        <end position="12"/>
    </location>
</feature>
<dbReference type="GeneID" id="39592928"/>